<evidence type="ECO:0000256" key="1">
    <source>
        <dbReference type="ARBA" id="ARBA00000971"/>
    </source>
</evidence>
<feature type="compositionally biased region" description="Basic and acidic residues" evidence="19">
    <location>
        <begin position="260"/>
        <end position="273"/>
    </location>
</feature>
<evidence type="ECO:0000256" key="11">
    <source>
        <dbReference type="ARBA" id="ARBA00023235"/>
    </source>
</evidence>
<dbReference type="RefSeq" id="XP_013326964.1">
    <property type="nucleotide sequence ID" value="XM_013471510.1"/>
</dbReference>
<evidence type="ECO:0000256" key="9">
    <source>
        <dbReference type="ARBA" id="ARBA00023110"/>
    </source>
</evidence>
<evidence type="ECO:0000256" key="13">
    <source>
        <dbReference type="ARBA" id="ARBA00038509"/>
    </source>
</evidence>
<evidence type="ECO:0000313" key="21">
    <source>
        <dbReference type="EMBL" id="KKA20352.1"/>
    </source>
</evidence>
<dbReference type="Pfam" id="PF00160">
    <property type="entry name" value="Pro_isomerase"/>
    <property type="match status" value="1"/>
</dbReference>
<comment type="catalytic activity">
    <reaction evidence="1">
        <text>[protein]-peptidylproline (omega=180) = [protein]-peptidylproline (omega=0)</text>
        <dbReference type="Rhea" id="RHEA:16237"/>
        <dbReference type="Rhea" id="RHEA-COMP:10747"/>
        <dbReference type="Rhea" id="RHEA-COMP:10748"/>
        <dbReference type="ChEBI" id="CHEBI:83833"/>
        <dbReference type="ChEBI" id="CHEBI:83834"/>
        <dbReference type="EC" id="5.2.1.8"/>
    </reaction>
</comment>
<evidence type="ECO:0000256" key="19">
    <source>
        <dbReference type="SAM" id="MobiDB-lite"/>
    </source>
</evidence>
<dbReference type="GO" id="GO:0005737">
    <property type="term" value="C:cytoplasm"/>
    <property type="evidence" value="ECO:0007669"/>
    <property type="project" value="UniProtKB-SubCell"/>
</dbReference>
<dbReference type="GO" id="GO:0008380">
    <property type="term" value="P:RNA splicing"/>
    <property type="evidence" value="ECO:0007669"/>
    <property type="project" value="UniProtKB-KW"/>
</dbReference>
<dbReference type="GeneID" id="25317947"/>
<evidence type="ECO:0000256" key="3">
    <source>
        <dbReference type="ARBA" id="ARBA00004496"/>
    </source>
</evidence>
<evidence type="ECO:0000256" key="16">
    <source>
        <dbReference type="ARBA" id="ARBA00071024"/>
    </source>
</evidence>
<reference evidence="21 22" key="1">
    <citation type="submission" date="2015-04" db="EMBL/GenBank/DDBJ databases">
        <authorList>
            <person name="Heijne W.H."/>
            <person name="Fedorova N.D."/>
            <person name="Nierman W.C."/>
            <person name="Vollebregt A.W."/>
            <person name="Zhao Z."/>
            <person name="Wu L."/>
            <person name="Kumar M."/>
            <person name="Stam H."/>
            <person name="van den Berg M.A."/>
            <person name="Pel H.J."/>
        </authorList>
    </citation>
    <scope>NUCLEOTIDE SEQUENCE [LARGE SCALE GENOMIC DNA]</scope>
    <source>
        <strain evidence="21 22">CBS 393.64</strain>
    </source>
</reference>
<proteinExistence type="inferred from homology"/>
<keyword evidence="8" id="KW-0747">Spliceosome</keyword>
<comment type="subunit">
    <text evidence="4">Associated with the spliceosome.</text>
</comment>
<dbReference type="GO" id="GO:0006397">
    <property type="term" value="P:mRNA processing"/>
    <property type="evidence" value="ECO:0007669"/>
    <property type="project" value="UniProtKB-KW"/>
</dbReference>
<keyword evidence="10" id="KW-0508">mRNA splicing</keyword>
<comment type="similarity">
    <text evidence="13">Belongs to the cyclophilin-type PPIase family. CWC27 subfamily.</text>
</comment>
<keyword evidence="22" id="KW-1185">Reference proteome</keyword>
<accession>A0A0F4YPZ4</accession>
<keyword evidence="12" id="KW-0539">Nucleus</keyword>
<dbReference type="EMBL" id="LASV01000266">
    <property type="protein sequence ID" value="KKA20352.1"/>
    <property type="molecule type" value="Genomic_DNA"/>
</dbReference>
<feature type="domain" description="PPIase cyclophilin-type" evidence="20">
    <location>
        <begin position="19"/>
        <end position="184"/>
    </location>
</feature>
<evidence type="ECO:0000256" key="8">
    <source>
        <dbReference type="ARBA" id="ARBA00022728"/>
    </source>
</evidence>
<dbReference type="InterPro" id="IPR044666">
    <property type="entry name" value="Cyclophilin_A-like"/>
</dbReference>
<feature type="compositionally biased region" description="Basic residues" evidence="19">
    <location>
        <begin position="274"/>
        <end position="286"/>
    </location>
</feature>
<evidence type="ECO:0000256" key="12">
    <source>
        <dbReference type="ARBA" id="ARBA00023242"/>
    </source>
</evidence>
<comment type="subcellular location">
    <subcellularLocation>
        <location evidence="3">Cytoplasm</location>
    </subcellularLocation>
    <subcellularLocation>
        <location evidence="2">Nucleus</location>
    </subcellularLocation>
</comment>
<dbReference type="STRING" id="1408163.A0A0F4YPZ4"/>
<dbReference type="GO" id="GO:0006457">
    <property type="term" value="P:protein folding"/>
    <property type="evidence" value="ECO:0007669"/>
    <property type="project" value="InterPro"/>
</dbReference>
<keyword evidence="7" id="KW-0507">mRNA processing</keyword>
<dbReference type="PRINTS" id="PR00153">
    <property type="entry name" value="CSAPPISMRASE"/>
</dbReference>
<evidence type="ECO:0000256" key="14">
    <source>
        <dbReference type="ARBA" id="ARBA00055615"/>
    </source>
</evidence>
<dbReference type="PANTHER" id="PTHR45625">
    <property type="entry name" value="PEPTIDYL-PROLYL CIS-TRANS ISOMERASE-RELATED"/>
    <property type="match status" value="1"/>
</dbReference>
<dbReference type="InterPro" id="IPR029000">
    <property type="entry name" value="Cyclophilin-like_dom_sf"/>
</dbReference>
<keyword evidence="6" id="KW-0963">Cytoplasm</keyword>
<feature type="compositionally biased region" description="Pro residues" evidence="19">
    <location>
        <begin position="316"/>
        <end position="325"/>
    </location>
</feature>
<evidence type="ECO:0000259" key="20">
    <source>
        <dbReference type="PROSITE" id="PS50072"/>
    </source>
</evidence>
<dbReference type="GO" id="GO:0071013">
    <property type="term" value="C:catalytic step 2 spliceosome"/>
    <property type="evidence" value="ECO:0007669"/>
    <property type="project" value="TreeGrafter"/>
</dbReference>
<gene>
    <name evidence="21" type="ORF">T310_5607</name>
</gene>
<organism evidence="21 22">
    <name type="scientific">Rasamsonia emersonii (strain ATCC 16479 / CBS 393.64 / IMI 116815)</name>
    <dbReference type="NCBI Taxonomy" id="1408163"/>
    <lineage>
        <taxon>Eukaryota</taxon>
        <taxon>Fungi</taxon>
        <taxon>Dikarya</taxon>
        <taxon>Ascomycota</taxon>
        <taxon>Pezizomycotina</taxon>
        <taxon>Eurotiomycetes</taxon>
        <taxon>Eurotiomycetidae</taxon>
        <taxon>Eurotiales</taxon>
        <taxon>Trichocomaceae</taxon>
        <taxon>Rasamsonia</taxon>
    </lineage>
</organism>
<keyword evidence="9" id="KW-0697">Rotamase</keyword>
<dbReference type="AlphaFoldDB" id="A0A0F4YPZ4"/>
<dbReference type="FunFam" id="2.40.100.10:FF:000034">
    <property type="entry name" value="Peptidyl-prolyl isomerase CWC27 protein"/>
    <property type="match status" value="1"/>
</dbReference>
<dbReference type="GO" id="GO:0003755">
    <property type="term" value="F:peptidyl-prolyl cis-trans isomerase activity"/>
    <property type="evidence" value="ECO:0007669"/>
    <property type="project" value="UniProtKB-KW"/>
</dbReference>
<dbReference type="PROSITE" id="PS50072">
    <property type="entry name" value="CSA_PPIASE_2"/>
    <property type="match status" value="1"/>
</dbReference>
<evidence type="ECO:0000256" key="15">
    <source>
        <dbReference type="ARBA" id="ARBA00067721"/>
    </source>
</evidence>
<comment type="function">
    <text evidence="14">PPIases accelerate the folding of proteins. It catalyzes the cis-trans isomerization of proline imidic peptide bonds in oligopeptides. Involved in pre-mRNA splicing.</text>
</comment>
<evidence type="ECO:0000256" key="6">
    <source>
        <dbReference type="ARBA" id="ARBA00022490"/>
    </source>
</evidence>
<feature type="region of interest" description="Disordered" evidence="19">
    <location>
        <begin position="421"/>
        <end position="463"/>
    </location>
</feature>
<dbReference type="InterPro" id="IPR020892">
    <property type="entry name" value="Cyclophilin-type_PPIase_CS"/>
</dbReference>
<dbReference type="InterPro" id="IPR002130">
    <property type="entry name" value="Cyclophilin-type_PPIase_dom"/>
</dbReference>
<evidence type="ECO:0000256" key="4">
    <source>
        <dbReference type="ARBA" id="ARBA00011524"/>
    </source>
</evidence>
<evidence type="ECO:0000313" key="22">
    <source>
        <dbReference type="Proteomes" id="UP000053958"/>
    </source>
</evidence>
<keyword evidence="11 21" id="KW-0413">Isomerase</keyword>
<feature type="region of interest" description="Disordered" evidence="19">
    <location>
        <begin position="537"/>
        <end position="556"/>
    </location>
</feature>
<name>A0A0F4YPZ4_RASE3</name>
<evidence type="ECO:0000256" key="18">
    <source>
        <dbReference type="ARBA" id="ARBA00083804"/>
    </source>
</evidence>
<dbReference type="OrthoDB" id="442970at2759"/>
<dbReference type="Proteomes" id="UP000053958">
    <property type="component" value="Unassembled WGS sequence"/>
</dbReference>
<dbReference type="EC" id="5.2.1.8" evidence="5"/>
<evidence type="ECO:0000256" key="2">
    <source>
        <dbReference type="ARBA" id="ARBA00004123"/>
    </source>
</evidence>
<dbReference type="PROSITE" id="PS00170">
    <property type="entry name" value="CSA_PPIASE_1"/>
    <property type="match status" value="1"/>
</dbReference>
<evidence type="ECO:0000256" key="5">
    <source>
        <dbReference type="ARBA" id="ARBA00013194"/>
    </source>
</evidence>
<evidence type="ECO:0000256" key="17">
    <source>
        <dbReference type="ARBA" id="ARBA00082698"/>
    </source>
</evidence>
<feature type="compositionally biased region" description="Low complexity" evidence="19">
    <location>
        <begin position="432"/>
        <end position="441"/>
    </location>
</feature>
<dbReference type="PANTHER" id="PTHR45625:SF6">
    <property type="entry name" value="SPLICEOSOME-ASSOCIATED PROTEIN CWC27 HOMOLOG"/>
    <property type="match status" value="1"/>
</dbReference>
<comment type="caution">
    <text evidence="21">The sequence shown here is derived from an EMBL/GenBank/DDBJ whole genome shotgun (WGS) entry which is preliminary data.</text>
</comment>
<sequence length="576" mass="63765">MSAHYQTEPPPTASATLITTVGPIHISLFAKQAPLACKNFLQHCLDGYYVGTSFHRVVPGFVIQGGDPTGTGSGGSSIYEDPEFEYDPYGRDPNEKVVFGDELHSRLRFNRRGMVGMAKSEDGTYGSQFFITLANAERELNGKCTLFGRVEGDSIYNVVTIAEAELVEGTDRPVYAVRITGTEVGELGPFAGKLKKREKVAVAEPEKAPTVKKKNKKGKSGKALLSFGADEEAEGDEEVVKTSKPKFNTKLVADVETVDFEPKKEEKRASPDKPRKRPRSPSRPPRRSPEDRRTRPKTPDPYTQLPAKDPEVPERSPSPTPPRSSPKPSALERTNAEIAALKASMRRTVNTEPAETGRKKSALEAMIPENAIRGRKRPPPGSIGASSQGPIGRGGTTGEGFSSGADAEALKLFNAFKAKLESADAQVKKKQSSSQKTNQQTEASNGSKQGKEGEEGAEDEEAQLCDLHFIANCQSCRSWENPDPEATGGDEDIREEDWMTHQLRFGKDTLGKDLNWKKEHEDADSLVVIDPRVREKEIRDSQKSRRRERDRERDRKRERNWMDGMYCLLSRLKSSF</sequence>
<evidence type="ECO:0000256" key="7">
    <source>
        <dbReference type="ARBA" id="ARBA00022664"/>
    </source>
</evidence>
<dbReference type="SUPFAM" id="SSF50891">
    <property type="entry name" value="Cyclophilin-like"/>
    <property type="match status" value="1"/>
</dbReference>
<dbReference type="Gene3D" id="2.40.100.10">
    <property type="entry name" value="Cyclophilin-like"/>
    <property type="match status" value="1"/>
</dbReference>
<protein>
    <recommendedName>
        <fullName evidence="16">Peptidyl-prolyl isomerase CWC27</fullName>
        <ecNumber evidence="5">5.2.1.8</ecNumber>
    </recommendedName>
    <alternativeName>
        <fullName evidence="15">Peptidyl-prolyl isomerase cwc27</fullName>
    </alternativeName>
    <alternativeName>
        <fullName evidence="17 18">Rotamase CWC27</fullName>
    </alternativeName>
</protein>
<evidence type="ECO:0000256" key="10">
    <source>
        <dbReference type="ARBA" id="ARBA00023187"/>
    </source>
</evidence>
<feature type="region of interest" description="Disordered" evidence="19">
    <location>
        <begin position="258"/>
        <end position="403"/>
    </location>
</feature>